<proteinExistence type="inferred from homology"/>
<dbReference type="SUPFAM" id="SSF141091">
    <property type="entry name" value="L21p-like"/>
    <property type="match status" value="1"/>
</dbReference>
<dbReference type="GO" id="GO:0005737">
    <property type="term" value="C:cytoplasm"/>
    <property type="evidence" value="ECO:0007669"/>
    <property type="project" value="UniProtKB-ARBA"/>
</dbReference>
<dbReference type="PANTHER" id="PTHR21349:SF0">
    <property type="entry name" value="LARGE RIBOSOMAL SUBUNIT PROTEIN BL21M"/>
    <property type="match status" value="1"/>
</dbReference>
<dbReference type="InterPro" id="IPR001787">
    <property type="entry name" value="Ribosomal_bL21"/>
</dbReference>
<sequence>MDYAVFKTGGKQYRVKQGDTLDVEKLSADVDSIAEFGEVLAISNDGEVTFGSPTIEGAKVLARVDSHYKDKKLMVFKYKAKTRYRRKKGHRQTYTRVVIQDIQAEPPAPPRRRRTQAAAAITATEQQEST</sequence>
<keyword evidence="5" id="KW-0687">Ribonucleoprotein</keyword>
<dbReference type="PANTHER" id="PTHR21349">
    <property type="entry name" value="50S RIBOSOMAL PROTEIN L21"/>
    <property type="match status" value="1"/>
</dbReference>
<dbReference type="InterPro" id="IPR028909">
    <property type="entry name" value="bL21-like"/>
</dbReference>
<dbReference type="GO" id="GO:0005840">
    <property type="term" value="C:ribosome"/>
    <property type="evidence" value="ECO:0007669"/>
    <property type="project" value="UniProtKB-KW"/>
</dbReference>
<dbReference type="InterPro" id="IPR018258">
    <property type="entry name" value="Ribosomal_bL21_CS"/>
</dbReference>
<dbReference type="GO" id="GO:1990904">
    <property type="term" value="C:ribonucleoprotein complex"/>
    <property type="evidence" value="ECO:0007669"/>
    <property type="project" value="UniProtKB-KW"/>
</dbReference>
<evidence type="ECO:0000256" key="1">
    <source>
        <dbReference type="ARBA" id="ARBA00008563"/>
    </source>
</evidence>
<evidence type="ECO:0000256" key="3">
    <source>
        <dbReference type="ARBA" id="ARBA00022884"/>
    </source>
</evidence>
<gene>
    <name evidence="7" type="ORF">METZ01_LOCUS210787</name>
</gene>
<comment type="similarity">
    <text evidence="1">Belongs to the bacterial ribosomal protein bL21 family.</text>
</comment>
<name>A0A382F6U5_9ZZZZ</name>
<evidence type="ECO:0000256" key="2">
    <source>
        <dbReference type="ARBA" id="ARBA00022730"/>
    </source>
</evidence>
<reference evidence="7" key="1">
    <citation type="submission" date="2018-05" db="EMBL/GenBank/DDBJ databases">
        <authorList>
            <person name="Lanie J.A."/>
            <person name="Ng W.-L."/>
            <person name="Kazmierczak K.M."/>
            <person name="Andrzejewski T.M."/>
            <person name="Davidsen T.M."/>
            <person name="Wayne K.J."/>
            <person name="Tettelin H."/>
            <person name="Glass J.I."/>
            <person name="Rusch D."/>
            <person name="Podicherti R."/>
            <person name="Tsui H.-C.T."/>
            <person name="Winkler M.E."/>
        </authorList>
    </citation>
    <scope>NUCLEOTIDE SEQUENCE</scope>
</reference>
<protein>
    <recommendedName>
        <fullName evidence="8">50S ribosomal protein L21</fullName>
    </recommendedName>
</protein>
<accession>A0A382F6U5</accession>
<dbReference type="GO" id="GO:0006412">
    <property type="term" value="P:translation"/>
    <property type="evidence" value="ECO:0007669"/>
    <property type="project" value="InterPro"/>
</dbReference>
<evidence type="ECO:0000256" key="5">
    <source>
        <dbReference type="ARBA" id="ARBA00023274"/>
    </source>
</evidence>
<keyword evidence="4" id="KW-0689">Ribosomal protein</keyword>
<evidence type="ECO:0000256" key="6">
    <source>
        <dbReference type="SAM" id="MobiDB-lite"/>
    </source>
</evidence>
<dbReference type="GO" id="GO:0003735">
    <property type="term" value="F:structural constituent of ribosome"/>
    <property type="evidence" value="ECO:0007669"/>
    <property type="project" value="InterPro"/>
</dbReference>
<feature type="compositionally biased region" description="Low complexity" evidence="6">
    <location>
        <begin position="116"/>
        <end position="130"/>
    </location>
</feature>
<evidence type="ECO:0000256" key="4">
    <source>
        <dbReference type="ARBA" id="ARBA00022980"/>
    </source>
</evidence>
<evidence type="ECO:0000313" key="7">
    <source>
        <dbReference type="EMBL" id="SVB57933.1"/>
    </source>
</evidence>
<dbReference type="AlphaFoldDB" id="A0A382F6U5"/>
<evidence type="ECO:0008006" key="8">
    <source>
        <dbReference type="Google" id="ProtNLM"/>
    </source>
</evidence>
<dbReference type="EMBL" id="UINC01047976">
    <property type="protein sequence ID" value="SVB57933.1"/>
    <property type="molecule type" value="Genomic_DNA"/>
</dbReference>
<dbReference type="PROSITE" id="PS01169">
    <property type="entry name" value="RIBOSOMAL_L21"/>
    <property type="match status" value="1"/>
</dbReference>
<organism evidence="7">
    <name type="scientific">marine metagenome</name>
    <dbReference type="NCBI Taxonomy" id="408172"/>
    <lineage>
        <taxon>unclassified sequences</taxon>
        <taxon>metagenomes</taxon>
        <taxon>ecological metagenomes</taxon>
    </lineage>
</organism>
<dbReference type="HAMAP" id="MF_01363">
    <property type="entry name" value="Ribosomal_bL21"/>
    <property type="match status" value="1"/>
</dbReference>
<dbReference type="GO" id="GO:0019843">
    <property type="term" value="F:rRNA binding"/>
    <property type="evidence" value="ECO:0007669"/>
    <property type="project" value="UniProtKB-KW"/>
</dbReference>
<keyword evidence="3" id="KW-0694">RNA-binding</keyword>
<dbReference type="NCBIfam" id="TIGR00061">
    <property type="entry name" value="L21"/>
    <property type="match status" value="1"/>
</dbReference>
<keyword evidence="2" id="KW-0699">rRNA-binding</keyword>
<dbReference type="Pfam" id="PF00829">
    <property type="entry name" value="Ribosomal_L21p"/>
    <property type="match status" value="1"/>
</dbReference>
<feature type="region of interest" description="Disordered" evidence="6">
    <location>
        <begin position="102"/>
        <end position="130"/>
    </location>
</feature>
<dbReference type="InterPro" id="IPR036164">
    <property type="entry name" value="bL21-like_sf"/>
</dbReference>